<dbReference type="Proteomes" id="UP001595607">
    <property type="component" value="Unassembled WGS sequence"/>
</dbReference>
<dbReference type="SUPFAM" id="SSF52540">
    <property type="entry name" value="P-loop containing nucleoside triphosphate hydrolases"/>
    <property type="match status" value="1"/>
</dbReference>
<protein>
    <submittedName>
        <fullName evidence="1">AAA family ATPase</fullName>
    </submittedName>
</protein>
<accession>A0ABV7MDF3</accession>
<dbReference type="InterPro" id="IPR011009">
    <property type="entry name" value="Kinase-like_dom_sf"/>
</dbReference>
<dbReference type="RefSeq" id="WP_189576095.1">
    <property type="nucleotide sequence ID" value="NZ_BMXU01000002.1"/>
</dbReference>
<dbReference type="PANTHER" id="PTHR43883">
    <property type="entry name" value="SLR0207 PROTEIN"/>
    <property type="match status" value="1"/>
</dbReference>
<organism evidence="1 2">
    <name type="scientific">Parvularcula lutaonensis</name>
    <dbReference type="NCBI Taxonomy" id="491923"/>
    <lineage>
        <taxon>Bacteria</taxon>
        <taxon>Pseudomonadati</taxon>
        <taxon>Pseudomonadota</taxon>
        <taxon>Alphaproteobacteria</taxon>
        <taxon>Parvularculales</taxon>
        <taxon>Parvularculaceae</taxon>
        <taxon>Parvularcula</taxon>
    </lineage>
</organism>
<dbReference type="PANTHER" id="PTHR43883:SF1">
    <property type="entry name" value="GLUCONOKINASE"/>
    <property type="match status" value="1"/>
</dbReference>
<gene>
    <name evidence="1" type="ORF">ACFONP_12145</name>
</gene>
<dbReference type="InterPro" id="IPR027417">
    <property type="entry name" value="P-loop_NTPase"/>
</dbReference>
<evidence type="ECO:0000313" key="2">
    <source>
        <dbReference type="Proteomes" id="UP001595607"/>
    </source>
</evidence>
<sequence length="506" mass="56432">MASVRSEDAGNTAQLLREALPGATHHETHLSHVFVDSLDTYKLKKPVRLSFVDYSTAEKRKEGCERELSVNRRYSPELYLGVEPVTISGDKALIGDDSDPVDWVVHMRSFDEEDRADRALTEGRLPPSKLIRFTDRLFASHDETPRLRLDTWPDTFRTLARNIASDLSRRLSGREANSVKTWAWEIEALIHRETDALDIRGRNGLLAHCHGDLHLKNLCLWKGELLAYDALEFDDSLVQIDPLYDLAFLVSDLWHAGHWHEANAVANRYVALSSDYGGWLLLPAYCSLRAAIRAMAEAASQHPRRAAAYLRTALAFLQQPLLPKSVLIAGRSGTGKTTVAERLASMMGPPPGALHIRSDVVRKRLAGLMPEETITSDAYTESSKKAVYETCRFEAEILVGKWPVILDVALAGEDLPPADLVEPFSIKVWLDAPEAVLARRLGRRHGDASDADAAVMKRQRKTPPSDEFILIDADADPETVTARVAECVLGNPIERTQEVYDPTHEI</sequence>
<evidence type="ECO:0000313" key="1">
    <source>
        <dbReference type="EMBL" id="MFC3303481.1"/>
    </source>
</evidence>
<dbReference type="InterPro" id="IPR052732">
    <property type="entry name" value="Cell-binding_unc_protein"/>
</dbReference>
<comment type="caution">
    <text evidence="1">The sequence shown here is derived from an EMBL/GenBank/DDBJ whole genome shotgun (WGS) entry which is preliminary data.</text>
</comment>
<dbReference type="Gene3D" id="3.40.50.300">
    <property type="entry name" value="P-loop containing nucleotide triphosphate hydrolases"/>
    <property type="match status" value="1"/>
</dbReference>
<dbReference type="EMBL" id="JBHRVA010000003">
    <property type="protein sequence ID" value="MFC3303481.1"/>
    <property type="molecule type" value="Genomic_DNA"/>
</dbReference>
<reference evidence="2" key="1">
    <citation type="journal article" date="2019" name="Int. J. Syst. Evol. Microbiol.">
        <title>The Global Catalogue of Microorganisms (GCM) 10K type strain sequencing project: providing services to taxonomists for standard genome sequencing and annotation.</title>
        <authorList>
            <consortium name="The Broad Institute Genomics Platform"/>
            <consortium name="The Broad Institute Genome Sequencing Center for Infectious Disease"/>
            <person name="Wu L."/>
            <person name="Ma J."/>
        </authorList>
    </citation>
    <scope>NUCLEOTIDE SEQUENCE [LARGE SCALE GENOMIC DNA]</scope>
    <source>
        <strain evidence="2">KCTC 22245</strain>
    </source>
</reference>
<keyword evidence="2" id="KW-1185">Reference proteome</keyword>
<name>A0ABV7MDF3_9PROT</name>
<proteinExistence type="predicted"/>
<dbReference type="SUPFAM" id="SSF56112">
    <property type="entry name" value="Protein kinase-like (PK-like)"/>
    <property type="match status" value="1"/>
</dbReference>
<dbReference type="Pfam" id="PF13671">
    <property type="entry name" value="AAA_33"/>
    <property type="match status" value="1"/>
</dbReference>